<keyword evidence="5" id="KW-0809">Transit peptide</keyword>
<comment type="similarity">
    <text evidence="1">Belongs to the acyl-ACP thioesterase family.</text>
</comment>
<dbReference type="RefSeq" id="WP_194183117.1">
    <property type="nucleotide sequence ID" value="NZ_JADGIK010000005.1"/>
</dbReference>
<dbReference type="PANTHER" id="PTHR31727">
    <property type="entry name" value="OLEOYL-ACYL CARRIER PROTEIN THIOESTERASE 1, CHLOROPLASTIC"/>
    <property type="match status" value="1"/>
</dbReference>
<keyword evidence="4" id="KW-0276">Fatty acid metabolism</keyword>
<keyword evidence="2" id="KW-0444">Lipid biosynthesis</keyword>
<dbReference type="SUPFAM" id="SSF54637">
    <property type="entry name" value="Thioesterase/thiol ester dehydrase-isomerase"/>
    <property type="match status" value="2"/>
</dbReference>
<dbReference type="GO" id="GO:0016297">
    <property type="term" value="F:fatty acyl-[ACP] hydrolase activity"/>
    <property type="evidence" value="ECO:0007669"/>
    <property type="project" value="InterPro"/>
</dbReference>
<evidence type="ECO:0000256" key="3">
    <source>
        <dbReference type="ARBA" id="ARBA00022801"/>
    </source>
</evidence>
<evidence type="ECO:0000256" key="1">
    <source>
        <dbReference type="ARBA" id="ARBA00006500"/>
    </source>
</evidence>
<organism evidence="10 11">
    <name type="scientific">Faecalibacter rhinopitheci</name>
    <dbReference type="NCBI Taxonomy" id="2779678"/>
    <lineage>
        <taxon>Bacteria</taxon>
        <taxon>Pseudomonadati</taxon>
        <taxon>Bacteroidota</taxon>
        <taxon>Flavobacteriia</taxon>
        <taxon>Flavobacteriales</taxon>
        <taxon>Weeksellaceae</taxon>
        <taxon>Faecalibacter</taxon>
    </lineage>
</organism>
<feature type="domain" description="Acyl-ACP thioesterase N-terminal hotdog" evidence="8">
    <location>
        <begin position="9"/>
        <end position="126"/>
    </location>
</feature>
<accession>A0A8J7KID8</accession>
<evidence type="ECO:0000256" key="6">
    <source>
        <dbReference type="ARBA" id="ARBA00023098"/>
    </source>
</evidence>
<dbReference type="AlphaFoldDB" id="A0A8J7KID8"/>
<dbReference type="Pfam" id="PF01643">
    <property type="entry name" value="Acyl-ACP_TE"/>
    <property type="match status" value="1"/>
</dbReference>
<gene>
    <name evidence="10" type="ORF">IM532_08980</name>
</gene>
<evidence type="ECO:0000256" key="5">
    <source>
        <dbReference type="ARBA" id="ARBA00022946"/>
    </source>
</evidence>
<keyword evidence="6" id="KW-0443">Lipid metabolism</keyword>
<dbReference type="InterPro" id="IPR002864">
    <property type="entry name" value="Acyl-ACP_thioesterase_NHD"/>
</dbReference>
<comment type="caution">
    <text evidence="10">The sequence shown here is derived from an EMBL/GenBank/DDBJ whole genome shotgun (WGS) entry which is preliminary data.</text>
</comment>
<feature type="domain" description="Acyl-ACP thioesterase-like C-terminal" evidence="9">
    <location>
        <begin position="156"/>
        <end position="218"/>
    </location>
</feature>
<name>A0A8J7KID8_9FLAO</name>
<dbReference type="InterPro" id="IPR045023">
    <property type="entry name" value="FATA/B"/>
</dbReference>
<dbReference type="Gene3D" id="3.10.129.10">
    <property type="entry name" value="Hotdog Thioesterase"/>
    <property type="match status" value="2"/>
</dbReference>
<evidence type="ECO:0000256" key="2">
    <source>
        <dbReference type="ARBA" id="ARBA00022516"/>
    </source>
</evidence>
<dbReference type="InterPro" id="IPR049427">
    <property type="entry name" value="Acyl-ACP_TE_C"/>
</dbReference>
<evidence type="ECO:0000313" key="10">
    <source>
        <dbReference type="EMBL" id="MBF0597576.1"/>
    </source>
</evidence>
<proteinExistence type="inferred from homology"/>
<evidence type="ECO:0000256" key="7">
    <source>
        <dbReference type="ARBA" id="ARBA00023160"/>
    </source>
</evidence>
<evidence type="ECO:0000259" key="9">
    <source>
        <dbReference type="Pfam" id="PF20791"/>
    </source>
</evidence>
<evidence type="ECO:0000259" key="8">
    <source>
        <dbReference type="Pfam" id="PF01643"/>
    </source>
</evidence>
<dbReference type="GO" id="GO:0000036">
    <property type="term" value="F:acyl carrier activity"/>
    <property type="evidence" value="ECO:0007669"/>
    <property type="project" value="TreeGrafter"/>
</dbReference>
<dbReference type="Proteomes" id="UP000608754">
    <property type="component" value="Unassembled WGS sequence"/>
</dbReference>
<reference evidence="10" key="1">
    <citation type="submission" date="2020-10" db="EMBL/GenBank/DDBJ databases">
        <authorList>
            <person name="Lu T."/>
            <person name="Wang Q."/>
            <person name="Han X."/>
        </authorList>
    </citation>
    <scope>NUCLEOTIDE SEQUENCE</scope>
    <source>
        <strain evidence="10">WQ 117</strain>
    </source>
</reference>
<sequence length="246" mass="29045">MPIAPNFKSKHYKEWNVYFPQCYPNAFLKLQEMTNFFQITASEHAILGGVGFNDLQAYNQSWVLNRMRIEIDEMPGWMNQIEVNTWVEELKGAKSTRDFTIERNGKKLVGVSSLWAIFNTERRRPDVLTINTDHIERFPDLNATEIPHQKIDLTKESNEFYSYKVQFSDIDIVNHVNNTKYLEWCLNYIDPQIVLENKIKAIDLNFMRELSLGNEIIIGKVEYEKYILFKVKKEDTICFACQLELR</sequence>
<dbReference type="Pfam" id="PF20791">
    <property type="entry name" value="Acyl-ACP_TE_C"/>
    <property type="match status" value="1"/>
</dbReference>
<keyword evidence="11" id="KW-1185">Reference proteome</keyword>
<evidence type="ECO:0000256" key="4">
    <source>
        <dbReference type="ARBA" id="ARBA00022832"/>
    </source>
</evidence>
<keyword evidence="7" id="KW-0275">Fatty acid biosynthesis</keyword>
<evidence type="ECO:0000313" key="11">
    <source>
        <dbReference type="Proteomes" id="UP000608754"/>
    </source>
</evidence>
<keyword evidence="3" id="KW-0378">Hydrolase</keyword>
<protein>
    <submittedName>
        <fullName evidence="10">Acyl-[acyl-carrier-protein] thioesterase</fullName>
    </submittedName>
</protein>
<dbReference type="EMBL" id="JADGIK010000005">
    <property type="protein sequence ID" value="MBF0597576.1"/>
    <property type="molecule type" value="Genomic_DNA"/>
</dbReference>
<dbReference type="InterPro" id="IPR029069">
    <property type="entry name" value="HotDog_dom_sf"/>
</dbReference>
<dbReference type="PANTHER" id="PTHR31727:SF6">
    <property type="entry name" value="OLEOYL-ACYL CARRIER PROTEIN THIOESTERASE 1, CHLOROPLASTIC"/>
    <property type="match status" value="1"/>
</dbReference>